<dbReference type="RefSeq" id="XP_068366031.1">
    <property type="nucleotide sequence ID" value="XM_068499345.1"/>
</dbReference>
<comment type="caution">
    <text evidence="1">The sequence shown here is derived from an EMBL/GenBank/DDBJ whole genome shotgun (WGS) entry which is preliminary data.</text>
</comment>
<organism evidence="1 2">
    <name type="scientific">Tritrichomonas foetus</name>
    <dbReference type="NCBI Taxonomy" id="1144522"/>
    <lineage>
        <taxon>Eukaryota</taxon>
        <taxon>Metamonada</taxon>
        <taxon>Parabasalia</taxon>
        <taxon>Tritrichomonadida</taxon>
        <taxon>Tritrichomonadidae</taxon>
        <taxon>Tritrichomonas</taxon>
    </lineage>
</organism>
<gene>
    <name evidence="1" type="ORF">TRFO_17037</name>
</gene>
<dbReference type="SUPFAM" id="SSF51126">
    <property type="entry name" value="Pectin lyase-like"/>
    <property type="match status" value="2"/>
</dbReference>
<dbReference type="InterPro" id="IPR011050">
    <property type="entry name" value="Pectin_lyase_fold/virulence"/>
</dbReference>
<evidence type="ECO:0008006" key="3">
    <source>
        <dbReference type="Google" id="ProtNLM"/>
    </source>
</evidence>
<dbReference type="VEuPathDB" id="TrichDB:TRFO_17037"/>
<proteinExistence type="predicted"/>
<dbReference type="EMBL" id="MLAK01000552">
    <property type="protein sequence ID" value="OHT12895.1"/>
    <property type="molecule type" value="Genomic_DNA"/>
</dbReference>
<accession>A0A1J4KNQ0</accession>
<dbReference type="AlphaFoldDB" id="A0A1J4KNQ0"/>
<sequence length="627" mass="70083">MIELFFFLASSNVDFQKCTFVDNINYLKDNNKLTVNILNLANCKSIYISSCNFLADKLKGGELTNNHLSMLLSSITNLNISNSVFDAKFGLKFVNIEKGTETGVTFTSSINLYSGGEYIFQSCFFAHKSSGYSQIWCQPGVSKFEIYDSTFNDNSENRGGAMYVEISTFIIVRTKFSNTVRGSDQEYCYFTTKAVIENSIVIDGCIFENISTKNNSGSSMFFYNPTILTYNNCTFTKCQCLAADCKGGALYLTPDKTTETTTVTTTVTISNCKFTDVFSSSSGGALSINEWKNVYIDNCHFSNISMSQSYTSGTCINLETQNYLVYVTNCYFDPKIDTNTISGAIHAKEYGGTTKITFAKVTNCVFVDSVRRNGNKWAICIRASDNKFENNVFINNNRYEDAEFIRLDGITSSTSTFKNNSFYQTTSKNLVTFTNHAITSAFKIENCKCEFSSFSGGLLLANTFTKLTLTQCSFSDCSFGDTVILIESTSTFVVSDMKFEKCSFKNNLFDVLTYSSQINYLTVNDCTYEPETEKYFISLNQCDQFKHSKIHNIACPNSKYTGLLDINSCLYGNIENNSISDITTNNCLILLNYEPSATYNIKLNYFLNIVSGNEILSLLGDIGCPVM</sequence>
<evidence type="ECO:0000313" key="2">
    <source>
        <dbReference type="Proteomes" id="UP000179807"/>
    </source>
</evidence>
<protein>
    <recommendedName>
        <fullName evidence="3">Right handed beta helix domain-containing protein</fullName>
    </recommendedName>
</protein>
<keyword evidence="2" id="KW-1185">Reference proteome</keyword>
<dbReference type="Proteomes" id="UP000179807">
    <property type="component" value="Unassembled WGS sequence"/>
</dbReference>
<reference evidence="1" key="1">
    <citation type="submission" date="2016-10" db="EMBL/GenBank/DDBJ databases">
        <authorList>
            <person name="Benchimol M."/>
            <person name="Almeida L.G."/>
            <person name="Vasconcelos A.T."/>
            <person name="Perreira-Neves A."/>
            <person name="Rosa I.A."/>
            <person name="Tasca T."/>
            <person name="Bogo M.R."/>
            <person name="de Souza W."/>
        </authorList>
    </citation>
    <scope>NUCLEOTIDE SEQUENCE [LARGE SCALE GENOMIC DNA]</scope>
    <source>
        <strain evidence="1">K</strain>
    </source>
</reference>
<name>A0A1J4KNQ0_9EUKA</name>
<dbReference type="GeneID" id="94834049"/>
<evidence type="ECO:0000313" key="1">
    <source>
        <dbReference type="EMBL" id="OHT12895.1"/>
    </source>
</evidence>